<dbReference type="GO" id="GO:0004140">
    <property type="term" value="F:dephospho-CoA kinase activity"/>
    <property type="evidence" value="ECO:0007669"/>
    <property type="project" value="UniProtKB-UniRule"/>
</dbReference>
<sequence length="212" mass="24710">MVIGLTGGIGTGKSTVSQILQEKKFPVIDLDTISHEVIKIPKVIEKIVENFGKEVLENSGNFENENNAIRISREKLGKIIFENKEKRLLLNSIMHPEILHTMREQISKYKKNNKIIFVEIQLLFEVLWEKEFDYILLISAKKSTQIRRILERDNRSENDALNIINSQMPLDEKKERSDFVIENDGSIQDLEKKVDEFLRMLKNSILLMEVKK</sequence>
<dbReference type="CDD" id="cd02022">
    <property type="entry name" value="DPCK"/>
    <property type="match status" value="1"/>
</dbReference>
<comment type="catalytic activity">
    <reaction evidence="3">
        <text>3'-dephospho-CoA + ATP = ADP + CoA + H(+)</text>
        <dbReference type="Rhea" id="RHEA:18245"/>
        <dbReference type="ChEBI" id="CHEBI:15378"/>
        <dbReference type="ChEBI" id="CHEBI:30616"/>
        <dbReference type="ChEBI" id="CHEBI:57287"/>
        <dbReference type="ChEBI" id="CHEBI:57328"/>
        <dbReference type="ChEBI" id="CHEBI:456216"/>
        <dbReference type="EC" id="2.7.1.24"/>
    </reaction>
</comment>
<keyword evidence="3 5" id="KW-0418">Kinase</keyword>
<dbReference type="Gene3D" id="3.40.50.300">
    <property type="entry name" value="P-loop containing nucleotide triphosphate hydrolases"/>
    <property type="match status" value="1"/>
</dbReference>
<dbReference type="AlphaFoldDB" id="A0AB39V4F3"/>
<dbReference type="Pfam" id="PF01121">
    <property type="entry name" value="CoaE"/>
    <property type="match status" value="1"/>
</dbReference>
<dbReference type="NCBIfam" id="TIGR00152">
    <property type="entry name" value="dephospho-CoA kinase"/>
    <property type="match status" value="1"/>
</dbReference>
<evidence type="ECO:0000256" key="2">
    <source>
        <dbReference type="ARBA" id="ARBA00022840"/>
    </source>
</evidence>
<dbReference type="GO" id="GO:0015937">
    <property type="term" value="P:coenzyme A biosynthetic process"/>
    <property type="evidence" value="ECO:0007669"/>
    <property type="project" value="UniProtKB-UniRule"/>
</dbReference>
<evidence type="ECO:0000313" key="5">
    <source>
        <dbReference type="EMBL" id="XDU62631.1"/>
    </source>
</evidence>
<accession>A0AB39V4F3</accession>
<gene>
    <name evidence="3 5" type="primary">coaE</name>
    <name evidence="5" type="ORF">AB8B28_01815</name>
</gene>
<dbReference type="RefSeq" id="WP_369716443.1">
    <property type="nucleotide sequence ID" value="NZ_CP165647.1"/>
</dbReference>
<keyword evidence="1 3" id="KW-0547">Nucleotide-binding</keyword>
<reference evidence="5" key="1">
    <citation type="submission" date="2024-07" db="EMBL/GenBank/DDBJ databases">
        <authorList>
            <person name="Li X.-J."/>
            <person name="Wang X."/>
        </authorList>
    </citation>
    <scope>NUCLEOTIDE SEQUENCE</scope>
    <source>
        <strain evidence="5">HSP-536</strain>
    </source>
</reference>
<keyword evidence="3" id="KW-0963">Cytoplasm</keyword>
<dbReference type="PANTHER" id="PTHR10695:SF46">
    <property type="entry name" value="BIFUNCTIONAL COENZYME A SYNTHASE-RELATED"/>
    <property type="match status" value="1"/>
</dbReference>
<dbReference type="GO" id="GO:0005737">
    <property type="term" value="C:cytoplasm"/>
    <property type="evidence" value="ECO:0007669"/>
    <property type="project" value="UniProtKB-SubCell"/>
</dbReference>
<name>A0AB39V4F3_9FUSO</name>
<evidence type="ECO:0000256" key="1">
    <source>
        <dbReference type="ARBA" id="ARBA00022741"/>
    </source>
</evidence>
<dbReference type="EMBL" id="CP165647">
    <property type="protein sequence ID" value="XDU62631.1"/>
    <property type="molecule type" value="Genomic_DNA"/>
</dbReference>
<dbReference type="SUPFAM" id="SSF52540">
    <property type="entry name" value="P-loop containing nucleoside triphosphate hydrolases"/>
    <property type="match status" value="1"/>
</dbReference>
<dbReference type="HAMAP" id="MF_00376">
    <property type="entry name" value="Dephospho_CoA_kinase"/>
    <property type="match status" value="1"/>
</dbReference>
<keyword evidence="3" id="KW-0173">Coenzyme A biosynthesis</keyword>
<comment type="function">
    <text evidence="3">Catalyzes the phosphorylation of the 3'-hydroxyl group of dephosphocoenzyme A to form coenzyme A.</text>
</comment>
<dbReference type="KEGG" id="lala:AB8B28_01815"/>
<dbReference type="EC" id="2.7.1.24" evidence="3 4"/>
<feature type="binding site" evidence="3">
    <location>
        <begin position="10"/>
        <end position="15"/>
    </location>
    <ligand>
        <name>ATP</name>
        <dbReference type="ChEBI" id="CHEBI:30616"/>
    </ligand>
</feature>
<dbReference type="PROSITE" id="PS51219">
    <property type="entry name" value="DPCK"/>
    <property type="match status" value="1"/>
</dbReference>
<protein>
    <recommendedName>
        <fullName evidence="3 4">Dephospho-CoA kinase</fullName>
        <ecNumber evidence="3 4">2.7.1.24</ecNumber>
    </recommendedName>
    <alternativeName>
        <fullName evidence="3">Dephosphocoenzyme A kinase</fullName>
    </alternativeName>
</protein>
<organism evidence="5">
    <name type="scientific">Leptotrichia alba</name>
    <dbReference type="NCBI Taxonomy" id="3239304"/>
    <lineage>
        <taxon>Bacteria</taxon>
        <taxon>Fusobacteriati</taxon>
        <taxon>Fusobacteriota</taxon>
        <taxon>Fusobacteriia</taxon>
        <taxon>Fusobacteriales</taxon>
        <taxon>Leptotrichiaceae</taxon>
        <taxon>Leptotrichia</taxon>
    </lineage>
</organism>
<dbReference type="GO" id="GO:0005524">
    <property type="term" value="F:ATP binding"/>
    <property type="evidence" value="ECO:0007669"/>
    <property type="project" value="UniProtKB-UniRule"/>
</dbReference>
<comment type="similarity">
    <text evidence="3">Belongs to the CoaE family.</text>
</comment>
<keyword evidence="2 3" id="KW-0067">ATP-binding</keyword>
<comment type="pathway">
    <text evidence="3">Cofactor biosynthesis; coenzyme A biosynthesis; CoA from (R)-pantothenate: step 5/5.</text>
</comment>
<evidence type="ECO:0000256" key="4">
    <source>
        <dbReference type="NCBIfam" id="TIGR00152"/>
    </source>
</evidence>
<proteinExistence type="inferred from homology"/>
<evidence type="ECO:0000256" key="3">
    <source>
        <dbReference type="HAMAP-Rule" id="MF_00376"/>
    </source>
</evidence>
<dbReference type="InterPro" id="IPR027417">
    <property type="entry name" value="P-loop_NTPase"/>
</dbReference>
<dbReference type="PANTHER" id="PTHR10695">
    <property type="entry name" value="DEPHOSPHO-COA KINASE-RELATED"/>
    <property type="match status" value="1"/>
</dbReference>
<comment type="subcellular location">
    <subcellularLocation>
        <location evidence="3">Cytoplasm</location>
    </subcellularLocation>
</comment>
<keyword evidence="3 5" id="KW-0808">Transferase</keyword>
<dbReference type="InterPro" id="IPR001977">
    <property type="entry name" value="Depp_CoAkinase"/>
</dbReference>